<protein>
    <recommendedName>
        <fullName evidence="10">Lipopolysaccharide biosynthesis protein</fullName>
    </recommendedName>
</protein>
<feature type="transmembrane region" description="Helical" evidence="7">
    <location>
        <begin position="139"/>
        <end position="160"/>
    </location>
</feature>
<evidence type="ECO:0000256" key="2">
    <source>
        <dbReference type="ARBA" id="ARBA00007430"/>
    </source>
</evidence>
<dbReference type="KEGG" id="sfo:Z042_21200"/>
<organism evidence="8 9">
    <name type="scientific">Chania multitudinisentens RB-25</name>
    <dbReference type="NCBI Taxonomy" id="1441930"/>
    <lineage>
        <taxon>Bacteria</taxon>
        <taxon>Pseudomonadati</taxon>
        <taxon>Pseudomonadota</taxon>
        <taxon>Gammaproteobacteria</taxon>
        <taxon>Enterobacterales</taxon>
        <taxon>Yersiniaceae</taxon>
        <taxon>Chania</taxon>
    </lineage>
</organism>
<comment type="similarity">
    <text evidence="2">Belongs to the polysaccharide synthase family.</text>
</comment>
<keyword evidence="9" id="KW-1185">Reference proteome</keyword>
<keyword evidence="6 7" id="KW-0472">Membrane</keyword>
<feature type="transmembrane region" description="Helical" evidence="7">
    <location>
        <begin position="166"/>
        <end position="186"/>
    </location>
</feature>
<dbReference type="STRING" id="1441930.Z042_21200"/>
<feature type="transmembrane region" description="Helical" evidence="7">
    <location>
        <begin position="402"/>
        <end position="422"/>
    </location>
</feature>
<gene>
    <name evidence="8" type="ORF">Z042_21200</name>
</gene>
<keyword evidence="3" id="KW-1003">Cell membrane</keyword>
<name>W0LGH9_9GAMM</name>
<evidence type="ECO:0000256" key="4">
    <source>
        <dbReference type="ARBA" id="ARBA00022692"/>
    </source>
</evidence>
<evidence type="ECO:0000256" key="6">
    <source>
        <dbReference type="ARBA" id="ARBA00023136"/>
    </source>
</evidence>
<evidence type="ECO:0000256" key="5">
    <source>
        <dbReference type="ARBA" id="ARBA00022989"/>
    </source>
</evidence>
<keyword evidence="5 7" id="KW-1133">Transmembrane helix</keyword>
<feature type="transmembrane region" description="Helical" evidence="7">
    <location>
        <begin position="355"/>
        <end position="382"/>
    </location>
</feature>
<dbReference type="CDD" id="cd13127">
    <property type="entry name" value="MATE_tuaB_like"/>
    <property type="match status" value="1"/>
</dbReference>
<dbReference type="EMBL" id="CP007044">
    <property type="protein sequence ID" value="AHG22948.1"/>
    <property type="molecule type" value="Genomic_DNA"/>
</dbReference>
<dbReference type="Proteomes" id="UP000019030">
    <property type="component" value="Chromosome"/>
</dbReference>
<comment type="subcellular location">
    <subcellularLocation>
        <location evidence="1">Cell membrane</location>
        <topology evidence="1">Multi-pass membrane protein</topology>
    </subcellularLocation>
</comment>
<accession>W0LGH9</accession>
<evidence type="ECO:0008006" key="10">
    <source>
        <dbReference type="Google" id="ProtNLM"/>
    </source>
</evidence>
<dbReference type="AlphaFoldDB" id="W0LGH9"/>
<sequence length="456" mass="51482">MSYLWVSIEKIGLVVIRLLLIVILSRYLTPSDLGLYSMVAFIVAISNIIIDSGLSGAIIQKKNINTDDYYDTTFSFNLAVAFILSSLIFLFAPYISRFYGYKELENIVRVLSVTIILKSIATTQIAIMTRQLQFKPQVFIFLFSAIIASILSVVLALQGFGYWSLVLPQLIESLIIAVLFFSLSSYKPRIGFSKDKFLELYSFGGRLMASSIIFSLYSNIVNILVGKNFGSSMSGYFFQAQRVNDLYTNTLTLIADKTLFPKLSKLENKGEFLLFTNFVIPKFCIIGFSVPTFIYINTDFFVETLFGKQWDHTIPLLKILTLSSFGIIIESYLRCLMKSQGQGKLILKLEVYKRIFGIITLCVSSLFGLEAIVWSILTLSIINSSVNTYFSANMLNVTIRSLAILPMYPMLFSALLIGLVKLIAVDDKVFLVLLSTIFYVTTIALYMYFSFKGEKK</sequence>
<dbReference type="PANTHER" id="PTHR30250">
    <property type="entry name" value="PST FAMILY PREDICTED COLANIC ACID TRANSPORTER"/>
    <property type="match status" value="1"/>
</dbReference>
<evidence type="ECO:0000256" key="3">
    <source>
        <dbReference type="ARBA" id="ARBA00022475"/>
    </source>
</evidence>
<dbReference type="eggNOG" id="COG2244">
    <property type="taxonomic scope" value="Bacteria"/>
</dbReference>
<feature type="transmembrane region" description="Helical" evidence="7">
    <location>
        <begin position="429"/>
        <end position="449"/>
    </location>
</feature>
<dbReference type="OrthoDB" id="8538786at2"/>
<feature type="transmembrane region" description="Helical" evidence="7">
    <location>
        <begin position="12"/>
        <end position="29"/>
    </location>
</feature>
<feature type="transmembrane region" description="Helical" evidence="7">
    <location>
        <begin position="35"/>
        <end position="54"/>
    </location>
</feature>
<evidence type="ECO:0000313" key="8">
    <source>
        <dbReference type="EMBL" id="AHG22948.1"/>
    </source>
</evidence>
<dbReference type="RefSeq" id="WP_024911791.1">
    <property type="nucleotide sequence ID" value="NZ_CP007044.2"/>
</dbReference>
<dbReference type="HOGENOM" id="CLU_026911_5_2_6"/>
<evidence type="ECO:0000256" key="1">
    <source>
        <dbReference type="ARBA" id="ARBA00004651"/>
    </source>
</evidence>
<feature type="transmembrane region" description="Helical" evidence="7">
    <location>
        <begin position="316"/>
        <end position="335"/>
    </location>
</feature>
<reference evidence="8 9" key="1">
    <citation type="submission" date="2014-01" db="EMBL/GenBank/DDBJ databases">
        <title>Isolation of Serratia multitudinisentens RB-25 from Ex-Landfill site.</title>
        <authorList>
            <person name="Robson E.H.J."/>
        </authorList>
    </citation>
    <scope>NUCLEOTIDE SEQUENCE [LARGE SCALE GENOMIC DNA]</scope>
    <source>
        <strain evidence="8 9">RB-25</strain>
    </source>
</reference>
<feature type="transmembrane region" description="Helical" evidence="7">
    <location>
        <begin position="74"/>
        <end position="95"/>
    </location>
</feature>
<feature type="transmembrane region" description="Helical" evidence="7">
    <location>
        <begin position="272"/>
        <end position="296"/>
    </location>
</feature>
<dbReference type="GO" id="GO:0005886">
    <property type="term" value="C:plasma membrane"/>
    <property type="evidence" value="ECO:0007669"/>
    <property type="project" value="UniProtKB-SubCell"/>
</dbReference>
<dbReference type="Pfam" id="PF13440">
    <property type="entry name" value="Polysacc_synt_3"/>
    <property type="match status" value="1"/>
</dbReference>
<dbReference type="InterPro" id="IPR050833">
    <property type="entry name" value="Poly_Biosynth_Transport"/>
</dbReference>
<feature type="transmembrane region" description="Helical" evidence="7">
    <location>
        <begin position="107"/>
        <end position="127"/>
    </location>
</feature>
<keyword evidence="4 7" id="KW-0812">Transmembrane</keyword>
<proteinExistence type="inferred from homology"/>
<evidence type="ECO:0000313" key="9">
    <source>
        <dbReference type="Proteomes" id="UP000019030"/>
    </source>
</evidence>
<dbReference type="PANTHER" id="PTHR30250:SF10">
    <property type="entry name" value="LIPOPOLYSACCHARIDE BIOSYNTHESIS PROTEIN WZXC"/>
    <property type="match status" value="1"/>
</dbReference>
<evidence type="ECO:0000256" key="7">
    <source>
        <dbReference type="SAM" id="Phobius"/>
    </source>
</evidence>
<dbReference type="PATRIC" id="fig|1441930.4.peg.4188"/>
<reference evidence="8 9" key="2">
    <citation type="submission" date="2015-03" db="EMBL/GenBank/DDBJ databases">
        <authorList>
            <person name="Chan K.-G."/>
        </authorList>
    </citation>
    <scope>NUCLEOTIDE SEQUENCE [LARGE SCALE GENOMIC DNA]</scope>
    <source>
        <strain evidence="8 9">RB-25</strain>
    </source>
</reference>